<dbReference type="Gene3D" id="3.90.226.10">
    <property type="entry name" value="2-enoyl-CoA Hydratase, Chain A, domain 1"/>
    <property type="match status" value="1"/>
</dbReference>
<keyword evidence="4" id="KW-0378">Hydrolase</keyword>
<sequence>MYKYINDGNDKYNDKRDDKKDKDKKEPKIKIIIPKVPFIEIEEVEVLERIDNDSEDEEELEKNIYYEEVLTYIDLYTFLNRNGIIFLWEDLTMEVANKIIKLIICLYIRSDKNGALETISIFINCYKGSLLAARVLYNFLNAGAFLNINIETIGCGRVGGPGLYALLGGRPRFALPHCRFLISRPNIKLTHNHKIPFAEYFADAQRKFDICKDLENIFMEETGQPLEFIENKDHYMSAAEARDFGIIDEIISDFNFKNPVGETQENTDETKEGGTQNG</sequence>
<dbReference type="PANTHER" id="PTHR10381">
    <property type="entry name" value="ATP-DEPENDENT CLP PROTEASE PROTEOLYTIC SUBUNIT"/>
    <property type="match status" value="1"/>
</dbReference>
<dbReference type="InterPro" id="IPR023562">
    <property type="entry name" value="ClpP/TepA"/>
</dbReference>
<reference evidence="4" key="1">
    <citation type="journal article" date="2017" name="New Phytol.">
        <title>On the brink: the highly reduced plastomes of nonphotosynthetic Ericaceae.</title>
        <authorList>
            <person name="Braukmann T.W.A."/>
            <person name="Broe M.B."/>
            <person name="Stefanovic S."/>
            <person name="Freudenstein J.V."/>
        </authorList>
    </citation>
    <scope>NUCLEOTIDE SEQUENCE</scope>
</reference>
<dbReference type="Pfam" id="PF00574">
    <property type="entry name" value="CLP_protease"/>
    <property type="match status" value="1"/>
</dbReference>
<dbReference type="RefSeq" id="YP_009413602.1">
    <property type="nucleotide sequence ID" value="NC_035581.1"/>
</dbReference>
<dbReference type="AlphaFoldDB" id="A0A221SQV8"/>
<name>A0A221SQV8_9ERIC</name>
<dbReference type="InterPro" id="IPR029045">
    <property type="entry name" value="ClpP/crotonase-like_dom_sf"/>
</dbReference>
<dbReference type="GO" id="GO:0009368">
    <property type="term" value="C:endopeptidase Clp complex"/>
    <property type="evidence" value="ECO:0007669"/>
    <property type="project" value="TreeGrafter"/>
</dbReference>
<geneLocation type="plastid" evidence="4"/>
<organism evidence="4">
    <name type="scientific">Hemitomes congestum</name>
    <dbReference type="NCBI Taxonomy" id="176246"/>
    <lineage>
        <taxon>Eukaryota</taxon>
        <taxon>Viridiplantae</taxon>
        <taxon>Streptophyta</taxon>
        <taxon>Embryophyta</taxon>
        <taxon>Tracheophyta</taxon>
        <taxon>Spermatophyta</taxon>
        <taxon>Magnoliopsida</taxon>
        <taxon>eudicotyledons</taxon>
        <taxon>Gunneridae</taxon>
        <taxon>Pentapetalae</taxon>
        <taxon>asterids</taxon>
        <taxon>Ericales</taxon>
        <taxon>Ericaceae</taxon>
        <taxon>Pyroloideae</taxon>
        <taxon>Monotropeae</taxon>
        <taxon>Hemitomes</taxon>
    </lineage>
</organism>
<dbReference type="GO" id="GO:0004176">
    <property type="term" value="F:ATP-dependent peptidase activity"/>
    <property type="evidence" value="ECO:0007669"/>
    <property type="project" value="InterPro"/>
</dbReference>
<dbReference type="SUPFAM" id="SSF52096">
    <property type="entry name" value="ClpP/crotonase"/>
    <property type="match status" value="1"/>
</dbReference>
<gene>
    <name evidence="4" type="primary">clpP</name>
</gene>
<evidence type="ECO:0000256" key="2">
    <source>
        <dbReference type="RuleBase" id="RU003567"/>
    </source>
</evidence>
<comment type="similarity">
    <text evidence="1 2">Belongs to the peptidase S14 family.</text>
</comment>
<feature type="compositionally biased region" description="Basic and acidic residues" evidence="3">
    <location>
        <begin position="8"/>
        <end position="25"/>
    </location>
</feature>
<keyword evidence="4" id="KW-0934">Plastid</keyword>
<feature type="region of interest" description="Disordered" evidence="3">
    <location>
        <begin position="1"/>
        <end position="25"/>
    </location>
</feature>
<evidence type="ECO:0000256" key="1">
    <source>
        <dbReference type="ARBA" id="ARBA00007039"/>
    </source>
</evidence>
<dbReference type="PRINTS" id="PR00127">
    <property type="entry name" value="CLPPROTEASEP"/>
</dbReference>
<dbReference type="GO" id="GO:0006515">
    <property type="term" value="P:protein quality control for misfolded or incompletely synthesized proteins"/>
    <property type="evidence" value="ECO:0007669"/>
    <property type="project" value="TreeGrafter"/>
</dbReference>
<feature type="region of interest" description="Disordered" evidence="3">
    <location>
        <begin position="258"/>
        <end position="278"/>
    </location>
</feature>
<dbReference type="GO" id="GO:0004252">
    <property type="term" value="F:serine-type endopeptidase activity"/>
    <property type="evidence" value="ECO:0007669"/>
    <property type="project" value="InterPro"/>
</dbReference>
<dbReference type="InterPro" id="IPR001907">
    <property type="entry name" value="ClpP"/>
</dbReference>
<accession>A0A221SQV8</accession>
<protein>
    <recommendedName>
        <fullName evidence="2">ATP-dependent Clp protease proteolytic subunit</fullName>
    </recommendedName>
</protein>
<dbReference type="GeneID" id="33875210"/>
<proteinExistence type="inferred from homology"/>
<evidence type="ECO:0000313" key="4">
    <source>
        <dbReference type="EMBL" id="ASN78919.1"/>
    </source>
</evidence>
<dbReference type="EMBL" id="MF120263">
    <property type="protein sequence ID" value="ASN78919.1"/>
    <property type="molecule type" value="Genomic_DNA"/>
</dbReference>
<dbReference type="GO" id="GO:0051117">
    <property type="term" value="F:ATPase binding"/>
    <property type="evidence" value="ECO:0007669"/>
    <property type="project" value="TreeGrafter"/>
</dbReference>
<dbReference type="CDD" id="cd07017">
    <property type="entry name" value="S14_ClpP_2"/>
    <property type="match status" value="1"/>
</dbReference>
<evidence type="ECO:0000256" key="3">
    <source>
        <dbReference type="SAM" id="MobiDB-lite"/>
    </source>
</evidence>
<dbReference type="GO" id="GO:0009532">
    <property type="term" value="C:plastid stroma"/>
    <property type="evidence" value="ECO:0007669"/>
    <property type="project" value="UniProtKB-ARBA"/>
</dbReference>
<dbReference type="PANTHER" id="PTHR10381:SF11">
    <property type="entry name" value="ATP-DEPENDENT CLP PROTEASE PROTEOLYTIC SUBUNIT, MITOCHONDRIAL"/>
    <property type="match status" value="1"/>
</dbReference>
<keyword evidence="4" id="KW-0645">Protease</keyword>